<feature type="domain" description="PX" evidence="4">
    <location>
        <begin position="1"/>
        <end position="128"/>
    </location>
</feature>
<dbReference type="Pfam" id="PF04212">
    <property type="entry name" value="MIT"/>
    <property type="match status" value="1"/>
</dbReference>
<dbReference type="InterPro" id="IPR036871">
    <property type="entry name" value="PX_dom_sf"/>
</dbReference>
<dbReference type="CDD" id="cd02677">
    <property type="entry name" value="MIT_SNX15"/>
    <property type="match status" value="1"/>
</dbReference>
<dbReference type="Gene3D" id="3.30.1520.10">
    <property type="entry name" value="Phox-like domain"/>
    <property type="match status" value="1"/>
</dbReference>
<feature type="domain" description="Protein kinase" evidence="3">
    <location>
        <begin position="366"/>
        <end position="734"/>
    </location>
</feature>
<dbReference type="GO" id="GO:0007399">
    <property type="term" value="P:nervous system development"/>
    <property type="evidence" value="ECO:0007669"/>
    <property type="project" value="UniProtKB-KW"/>
</dbReference>
<dbReference type="GO" id="GO:0035091">
    <property type="term" value="F:phosphatidylinositol binding"/>
    <property type="evidence" value="ECO:0007669"/>
    <property type="project" value="InterPro"/>
</dbReference>
<gene>
    <name evidence="6" type="primary">RPS6KL1_2</name>
    <name evidence="5" type="synonym">RPS6KL1_0</name>
    <name evidence="6" type="ORF">g.45737</name>
    <name evidence="5" type="ORF">g.45738</name>
</gene>
<dbReference type="CDD" id="cd06881">
    <property type="entry name" value="PX_SNX15_like"/>
    <property type="match status" value="1"/>
</dbReference>
<dbReference type="EMBL" id="GBXI01001507">
    <property type="protein sequence ID" value="JAD12785.1"/>
    <property type="molecule type" value="Transcribed_RNA"/>
</dbReference>
<dbReference type="SUPFAM" id="SSF116846">
    <property type="entry name" value="MIT domain"/>
    <property type="match status" value="1"/>
</dbReference>
<keyword evidence="6" id="KW-0418">Kinase</keyword>
<dbReference type="InterPro" id="IPR036181">
    <property type="entry name" value="MIT_dom_sf"/>
</dbReference>
<accession>A0A0A1XPM4</accession>
<dbReference type="PANTHER" id="PTHR15508">
    <property type="entry name" value="RIBOSOMAL PROTEIN S6 KINASE"/>
    <property type="match status" value="1"/>
</dbReference>
<evidence type="ECO:0000259" key="4">
    <source>
        <dbReference type="PROSITE" id="PS50195"/>
    </source>
</evidence>
<dbReference type="PROSITE" id="PS50011">
    <property type="entry name" value="PROTEIN_KINASE_DOM"/>
    <property type="match status" value="1"/>
</dbReference>
<keyword evidence="6" id="KW-0808">Transferase</keyword>
<dbReference type="Gene3D" id="1.10.510.10">
    <property type="entry name" value="Transferase(Phosphotransferase) domain 1"/>
    <property type="match status" value="1"/>
</dbReference>
<evidence type="ECO:0000259" key="3">
    <source>
        <dbReference type="PROSITE" id="PS50011"/>
    </source>
</evidence>
<dbReference type="GO" id="GO:0004672">
    <property type="term" value="F:protein kinase activity"/>
    <property type="evidence" value="ECO:0007669"/>
    <property type="project" value="InterPro"/>
</dbReference>
<protein>
    <submittedName>
        <fullName evidence="6">Ribosomal protein S6 kinase-like 1</fullName>
    </submittedName>
</protein>
<evidence type="ECO:0000256" key="1">
    <source>
        <dbReference type="ARBA" id="ARBA00022677"/>
    </source>
</evidence>
<evidence type="ECO:0000313" key="6">
    <source>
        <dbReference type="EMBL" id="JAD12785.1"/>
    </source>
</evidence>
<keyword evidence="2" id="KW-0524">Neurogenesis</keyword>
<dbReference type="AlphaFoldDB" id="A0A0A1XPM4"/>
<evidence type="ECO:0000313" key="5">
    <source>
        <dbReference type="EMBL" id="JAD08111.1"/>
    </source>
</evidence>
<organism evidence="6">
    <name type="scientific">Zeugodacus cucurbitae</name>
    <name type="common">Melon fruit fly</name>
    <name type="synonym">Bactrocera cucurbitae</name>
    <dbReference type="NCBI Taxonomy" id="28588"/>
    <lineage>
        <taxon>Eukaryota</taxon>
        <taxon>Metazoa</taxon>
        <taxon>Ecdysozoa</taxon>
        <taxon>Arthropoda</taxon>
        <taxon>Hexapoda</taxon>
        <taxon>Insecta</taxon>
        <taxon>Pterygota</taxon>
        <taxon>Neoptera</taxon>
        <taxon>Endopterygota</taxon>
        <taxon>Diptera</taxon>
        <taxon>Brachycera</taxon>
        <taxon>Muscomorpha</taxon>
        <taxon>Tephritoidea</taxon>
        <taxon>Tephritidae</taxon>
        <taxon>Zeugodacus</taxon>
        <taxon>Zeugodacus</taxon>
    </lineage>
</organism>
<dbReference type="InterPro" id="IPR011009">
    <property type="entry name" value="Kinase-like_dom_sf"/>
</dbReference>
<keyword evidence="1" id="KW-0551">Lipid droplet</keyword>
<dbReference type="PANTHER" id="PTHR15508:SF8">
    <property type="entry name" value="LD24550P"/>
    <property type="match status" value="1"/>
</dbReference>
<dbReference type="SUPFAM" id="SSF56112">
    <property type="entry name" value="Protein kinase-like (PK-like)"/>
    <property type="match status" value="1"/>
</dbReference>
<reference evidence="6" key="1">
    <citation type="submission" date="2014-11" db="EMBL/GenBank/DDBJ databases">
        <authorList>
            <person name="Geib S."/>
        </authorList>
    </citation>
    <scope>NUCLEOTIDE SEQUENCE</scope>
</reference>
<dbReference type="InterPro" id="IPR001683">
    <property type="entry name" value="PX_dom"/>
</dbReference>
<dbReference type="InterPro" id="IPR051866">
    <property type="entry name" value="Intracell_Sig-Traffick_Protein"/>
</dbReference>
<proteinExistence type="predicted"/>
<dbReference type="GO" id="GO:0005524">
    <property type="term" value="F:ATP binding"/>
    <property type="evidence" value="ECO:0007669"/>
    <property type="project" value="InterPro"/>
</dbReference>
<evidence type="ECO:0000256" key="2">
    <source>
        <dbReference type="ARBA" id="ARBA00022902"/>
    </source>
</evidence>
<dbReference type="InterPro" id="IPR000719">
    <property type="entry name" value="Prot_kinase_dom"/>
</dbReference>
<sequence>MTPNLGGWIHSFTVTDTLTHKAGYTIYKITSIVFPRTLPQALTCLTIWKRFHDIKRLHRELSRRHRSLKLPGQLPEPTDCSFFKRFDANVIRRRKEYILQLLDFAAQHPALYKCHAFTQFFSEAQQSVAGGIANGCLNNLIVTKKGSPLHQLYTEEGLKGGAIAEICDKLDLLYDPYDIDVSIAPLGSLEKQFENEETRSTVAEKTNLIDYENNANVKEPILNDEVILEETRCQDYKRFLTPMASIESEDSDYIYEAALEFSKAVQAEANLEFQEAHARYKRGVELLLIGSKDDTNDERKFIAKAKISKYLARADDIYAQILDDNSNERDWHGRKNFQLSIDVTECAVAGKLSVYLERPWNHLAKYKVLKILGESVMQVYCVTEPEPRSTYVMKGIEKPSSNIPTQTVFLPQHVAFMVDLLAFFQSEQKIFLLLNYAEGGRLYDYVRSYTPTIASKGSNNFSVLFPDDVDPQISNIPNTMEVVAESSYSTSRGSVEDTSFSSSAKARNELLVPSKSEEFKELVRSSHELLQSVSKTLNQIKLLEDTTKGSNETSDACLNNLTCQSSSPNNKSIIKFSRIPEASLKQWTRELAVAIHCLHGKGVILSDLHMDNLLLGSKGQLLLTYFYQNEGLSDSNNYMHKAYSQTALDGHYVAPERPLTFKSDWWSYGIILYELLIGIPFKLAHPGSIDLYGFVQYPENIDVSECAKDLIEMLLQQTPENRADYDQIQKHEFFIGTDWEIVQRSGLNYNVIDNYK</sequence>
<name>A0A0A1XPM4_ZEUCU</name>
<dbReference type="SMART" id="SM00745">
    <property type="entry name" value="MIT"/>
    <property type="match status" value="1"/>
</dbReference>
<reference evidence="6" key="2">
    <citation type="journal article" date="2015" name="Gigascience">
        <title>Reconstructing a comprehensive transcriptome assembly of a white-pupal translocated strain of the pest fruit fly Bactrocera cucurbitae.</title>
        <authorList>
            <person name="Sim S.B."/>
            <person name="Calla B."/>
            <person name="Hall B."/>
            <person name="DeRego T."/>
            <person name="Geib S.M."/>
        </authorList>
    </citation>
    <scope>NUCLEOTIDE SEQUENCE</scope>
</reference>
<dbReference type="SUPFAM" id="SSF64268">
    <property type="entry name" value="PX domain"/>
    <property type="match status" value="1"/>
</dbReference>
<dbReference type="Pfam" id="PF00069">
    <property type="entry name" value="Pkinase"/>
    <property type="match status" value="1"/>
</dbReference>
<dbReference type="Pfam" id="PF00787">
    <property type="entry name" value="PX"/>
    <property type="match status" value="1"/>
</dbReference>
<dbReference type="InterPro" id="IPR007330">
    <property type="entry name" value="MIT_dom"/>
</dbReference>
<dbReference type="PROSITE" id="PS50195">
    <property type="entry name" value="PX"/>
    <property type="match status" value="1"/>
</dbReference>
<dbReference type="EMBL" id="GBXI01006181">
    <property type="protein sequence ID" value="JAD08111.1"/>
    <property type="molecule type" value="Transcribed_RNA"/>
</dbReference>
<dbReference type="Gene3D" id="1.20.58.80">
    <property type="entry name" value="Phosphotransferase system, lactose/cellobiose-type IIA subunit"/>
    <property type="match status" value="1"/>
</dbReference>